<name>A0A8J3FRY2_9ACTN</name>
<protein>
    <recommendedName>
        <fullName evidence="3">Molybdopterin oxidoreductase</fullName>
    </recommendedName>
</protein>
<proteinExistence type="predicted"/>
<reference evidence="1" key="1">
    <citation type="journal article" date="2014" name="Int. J. Syst. Evol. Microbiol.">
        <title>Complete genome sequence of Corynebacterium casei LMG S-19264T (=DSM 44701T), isolated from a smear-ripened cheese.</title>
        <authorList>
            <consortium name="US DOE Joint Genome Institute (JGI-PGF)"/>
            <person name="Walter F."/>
            <person name="Albersmeier A."/>
            <person name="Kalinowski J."/>
            <person name="Ruckert C."/>
        </authorList>
    </citation>
    <scope>NUCLEOTIDE SEQUENCE</scope>
    <source>
        <strain evidence="1">CGMCC 4.7299</strain>
    </source>
</reference>
<dbReference type="AlphaFoldDB" id="A0A8J3FRY2"/>
<gene>
    <name evidence="1" type="ORF">GCM10012284_57650</name>
</gene>
<organism evidence="1 2">
    <name type="scientific">Mangrovihabitans endophyticus</name>
    <dbReference type="NCBI Taxonomy" id="1751298"/>
    <lineage>
        <taxon>Bacteria</taxon>
        <taxon>Bacillati</taxon>
        <taxon>Actinomycetota</taxon>
        <taxon>Actinomycetes</taxon>
        <taxon>Micromonosporales</taxon>
        <taxon>Micromonosporaceae</taxon>
        <taxon>Mangrovihabitans</taxon>
    </lineage>
</organism>
<dbReference type="EMBL" id="BMMX01000048">
    <property type="protein sequence ID" value="GGL15446.1"/>
    <property type="molecule type" value="Genomic_DNA"/>
</dbReference>
<accession>A0A8J3FRY2</accession>
<dbReference type="RefSeq" id="WP_189082475.1">
    <property type="nucleotide sequence ID" value="NZ_BMMX01000048.1"/>
</dbReference>
<evidence type="ECO:0008006" key="3">
    <source>
        <dbReference type="Google" id="ProtNLM"/>
    </source>
</evidence>
<reference evidence="1" key="2">
    <citation type="submission" date="2020-09" db="EMBL/GenBank/DDBJ databases">
        <authorList>
            <person name="Sun Q."/>
            <person name="Zhou Y."/>
        </authorList>
    </citation>
    <scope>NUCLEOTIDE SEQUENCE</scope>
    <source>
        <strain evidence="1">CGMCC 4.7299</strain>
    </source>
</reference>
<dbReference type="Proteomes" id="UP000656042">
    <property type="component" value="Unassembled WGS sequence"/>
</dbReference>
<evidence type="ECO:0000313" key="2">
    <source>
        <dbReference type="Proteomes" id="UP000656042"/>
    </source>
</evidence>
<keyword evidence="2" id="KW-1185">Reference proteome</keyword>
<evidence type="ECO:0000313" key="1">
    <source>
        <dbReference type="EMBL" id="GGL15446.1"/>
    </source>
</evidence>
<comment type="caution">
    <text evidence="1">The sequence shown here is derived from an EMBL/GenBank/DDBJ whole genome shotgun (WGS) entry which is preliminary data.</text>
</comment>
<sequence>MRSTPRFLQGVFPFEGKGLDQPVPVDVALSYVVPDGVTAQAVYFRGGNSSAELICVVLLRDGKPMRYFPLGAKGQAHVSLRVVEDLDSGTAVELHVAAPAGVTGNVVIDLGLVEV</sequence>